<dbReference type="InterPro" id="IPR036291">
    <property type="entry name" value="NAD(P)-bd_dom_sf"/>
</dbReference>
<feature type="domain" description="DUF1731" evidence="3">
    <location>
        <begin position="253"/>
        <end position="299"/>
    </location>
</feature>
<dbReference type="RefSeq" id="WP_138930725.1">
    <property type="nucleotide sequence ID" value="NZ_SWMU01000001.1"/>
</dbReference>
<dbReference type="InterPro" id="IPR010099">
    <property type="entry name" value="SDR39U1"/>
</dbReference>
<dbReference type="InterPro" id="IPR013549">
    <property type="entry name" value="DUF1731"/>
</dbReference>
<reference evidence="4 5" key="1">
    <citation type="submission" date="2019-04" db="EMBL/GenBank/DDBJ databases">
        <title>Psychroflexus halotolerans sp. nov., isolated from a marine solar saltern.</title>
        <authorList>
            <person name="Feng X."/>
        </authorList>
    </citation>
    <scope>NUCLEOTIDE SEQUENCE [LARGE SCALE GENOMIC DNA]</scope>
    <source>
        <strain evidence="4 5">WDS2C27</strain>
    </source>
</reference>
<evidence type="ECO:0000259" key="3">
    <source>
        <dbReference type="Pfam" id="PF08338"/>
    </source>
</evidence>
<proteinExistence type="inferred from homology"/>
<name>A0A4U5TT46_9FLAO</name>
<evidence type="ECO:0000313" key="4">
    <source>
        <dbReference type="EMBL" id="TKS57021.1"/>
    </source>
</evidence>
<sequence length="307" mass="33888">MKVLITGATGLVGKALTAKLLERGDEVNYLTTSKSKVENQKNFNGFVWNPKREEIDKACFDGVECIINLAGASVAERWTSEHKKAILNSRIDSLNLLYKSLSEINHEVNHLVSASAIGVYPSSLTRLYDEAETDLSHDFLGHVVQEWEKASSQFENLNINVAQLRIGVVLSADGGALEQMAKPIKNYVGATLGSGQQWQSWIHIKDLASMFCHVMDEALTGVYNAVAPNPVNNKKLTKTIAKQLNKPLLLPPVPKFALKLLLGEMAQIVLGSQLVSADKIQQEGFVFEYAHIEKALEDIYNKKAAKK</sequence>
<dbReference type="NCBIfam" id="TIGR01777">
    <property type="entry name" value="yfcH"/>
    <property type="match status" value="1"/>
</dbReference>
<keyword evidence="5" id="KW-1185">Reference proteome</keyword>
<evidence type="ECO:0000259" key="2">
    <source>
        <dbReference type="Pfam" id="PF01370"/>
    </source>
</evidence>
<feature type="domain" description="NAD-dependent epimerase/dehydratase" evidence="2">
    <location>
        <begin position="3"/>
        <end position="224"/>
    </location>
</feature>
<dbReference type="InterPro" id="IPR001509">
    <property type="entry name" value="Epimerase_deHydtase"/>
</dbReference>
<organism evidence="4 5">
    <name type="scientific">Mesohalobacter halotolerans</name>
    <dbReference type="NCBI Taxonomy" id="1883405"/>
    <lineage>
        <taxon>Bacteria</taxon>
        <taxon>Pseudomonadati</taxon>
        <taxon>Bacteroidota</taxon>
        <taxon>Flavobacteriia</taxon>
        <taxon>Flavobacteriales</taxon>
        <taxon>Flavobacteriaceae</taxon>
        <taxon>Mesohalobacter</taxon>
    </lineage>
</organism>
<gene>
    <name evidence="4" type="ORF">FCN74_00950</name>
</gene>
<dbReference type="Gene3D" id="3.40.50.720">
    <property type="entry name" value="NAD(P)-binding Rossmann-like Domain"/>
    <property type="match status" value="1"/>
</dbReference>
<evidence type="ECO:0000313" key="5">
    <source>
        <dbReference type="Proteomes" id="UP000306552"/>
    </source>
</evidence>
<dbReference type="EMBL" id="SWMU01000001">
    <property type="protein sequence ID" value="TKS57021.1"/>
    <property type="molecule type" value="Genomic_DNA"/>
</dbReference>
<dbReference type="OrthoDB" id="9801773at2"/>
<comment type="similarity">
    <text evidence="1">Belongs to the NAD(P)-dependent epimerase/dehydratase family. SDR39U1 subfamily.</text>
</comment>
<accession>A0A4U5TT46</accession>
<dbReference type="PANTHER" id="PTHR11092">
    <property type="entry name" value="SUGAR NUCLEOTIDE EPIMERASE RELATED"/>
    <property type="match status" value="1"/>
</dbReference>
<dbReference type="PANTHER" id="PTHR11092:SF0">
    <property type="entry name" value="EPIMERASE FAMILY PROTEIN SDR39U1"/>
    <property type="match status" value="1"/>
</dbReference>
<dbReference type="Pfam" id="PF08338">
    <property type="entry name" value="DUF1731"/>
    <property type="match status" value="1"/>
</dbReference>
<evidence type="ECO:0000256" key="1">
    <source>
        <dbReference type="ARBA" id="ARBA00009353"/>
    </source>
</evidence>
<dbReference type="Pfam" id="PF01370">
    <property type="entry name" value="Epimerase"/>
    <property type="match status" value="1"/>
</dbReference>
<dbReference type="AlphaFoldDB" id="A0A4U5TT46"/>
<protein>
    <submittedName>
        <fullName evidence="4">TIGR01777 family protein</fullName>
    </submittedName>
</protein>
<dbReference type="SUPFAM" id="SSF51735">
    <property type="entry name" value="NAD(P)-binding Rossmann-fold domains"/>
    <property type="match status" value="1"/>
</dbReference>
<comment type="caution">
    <text evidence="4">The sequence shown here is derived from an EMBL/GenBank/DDBJ whole genome shotgun (WGS) entry which is preliminary data.</text>
</comment>
<dbReference type="Proteomes" id="UP000306552">
    <property type="component" value="Unassembled WGS sequence"/>
</dbReference>